<dbReference type="Gene3D" id="3.30.565.10">
    <property type="entry name" value="Histidine kinase-like ATPase, C-terminal domain"/>
    <property type="match status" value="1"/>
</dbReference>
<dbReference type="EC" id="2.7.13.3" evidence="3"/>
<feature type="transmembrane region" description="Helical" evidence="11">
    <location>
        <begin position="12"/>
        <end position="31"/>
    </location>
</feature>
<evidence type="ECO:0000313" key="13">
    <source>
        <dbReference type="EMBL" id="GAA4250537.1"/>
    </source>
</evidence>
<dbReference type="InterPro" id="IPR036890">
    <property type="entry name" value="HATPase_C_sf"/>
</dbReference>
<evidence type="ECO:0000256" key="4">
    <source>
        <dbReference type="ARBA" id="ARBA00022475"/>
    </source>
</evidence>
<protein>
    <recommendedName>
        <fullName evidence="3">histidine kinase</fullName>
        <ecNumber evidence="3">2.7.13.3</ecNumber>
    </recommendedName>
</protein>
<dbReference type="SUPFAM" id="SSF55874">
    <property type="entry name" value="ATPase domain of HSP90 chaperone/DNA topoisomerase II/histidine kinase"/>
    <property type="match status" value="1"/>
</dbReference>
<feature type="domain" description="Histidine kinase" evidence="12">
    <location>
        <begin position="136"/>
        <end position="339"/>
    </location>
</feature>
<keyword evidence="11" id="KW-0812">Transmembrane</keyword>
<dbReference type="Pfam" id="PF02518">
    <property type="entry name" value="HATPase_c"/>
    <property type="match status" value="1"/>
</dbReference>
<dbReference type="InterPro" id="IPR050980">
    <property type="entry name" value="2C_sensor_his_kinase"/>
</dbReference>
<keyword evidence="7" id="KW-0418">Kinase</keyword>
<dbReference type="InterPro" id="IPR003594">
    <property type="entry name" value="HATPase_dom"/>
</dbReference>
<dbReference type="PROSITE" id="PS50109">
    <property type="entry name" value="HIS_KIN"/>
    <property type="match status" value="1"/>
</dbReference>
<evidence type="ECO:0000256" key="5">
    <source>
        <dbReference type="ARBA" id="ARBA00022553"/>
    </source>
</evidence>
<keyword evidence="8" id="KW-0902">Two-component regulatory system</keyword>
<evidence type="ECO:0000256" key="11">
    <source>
        <dbReference type="SAM" id="Phobius"/>
    </source>
</evidence>
<evidence type="ECO:0000256" key="3">
    <source>
        <dbReference type="ARBA" id="ARBA00012438"/>
    </source>
</evidence>
<sequence length="366" mass="39671">MYQTEGSKRRRLLLVAWAVVSAANLVLMYLYPGKETVPFHLVWIGLSIVYGFTAWSPLGMTAVLLTVAVTTGWILIHHAGTGDIGWEETTEVPLMTAVFGVMVWHVRLRQRALSRVAQLAEHDRRQAEAQQLFVRLVSHELRTPITVARGYTELIRDGGGGPRVAEDAEIVLDELGKLSRITHRLVTLMQMSAAVARHPTDIDAELSRALHRWAPTANRIWSARSAVGEAAVVPERLEAALDCLLENAVKFTADGDRIEIIGARRPNAWTIEVLDTGAGMSPEQAATLTAATGPLPSISGTGLGLAIVRTVVEAWGGRIALRGEPGVGTSVTLWFPQDSSGDEPAAPHRVPGATPAENMTSKWLGR</sequence>
<comment type="caution">
    <text evidence="13">The sequence shown here is derived from an EMBL/GenBank/DDBJ whole genome shotgun (WGS) entry which is preliminary data.</text>
</comment>
<keyword evidence="11" id="KW-1133">Transmembrane helix</keyword>
<proteinExistence type="predicted"/>
<keyword evidence="14" id="KW-1185">Reference proteome</keyword>
<accession>A0ABP8D9H2</accession>
<dbReference type="Proteomes" id="UP001500620">
    <property type="component" value="Unassembled WGS sequence"/>
</dbReference>
<evidence type="ECO:0000256" key="8">
    <source>
        <dbReference type="ARBA" id="ARBA00023012"/>
    </source>
</evidence>
<dbReference type="PANTHER" id="PTHR44936">
    <property type="entry name" value="SENSOR PROTEIN CREC"/>
    <property type="match status" value="1"/>
</dbReference>
<evidence type="ECO:0000256" key="10">
    <source>
        <dbReference type="SAM" id="MobiDB-lite"/>
    </source>
</evidence>
<feature type="compositionally biased region" description="Polar residues" evidence="10">
    <location>
        <begin position="357"/>
        <end position="366"/>
    </location>
</feature>
<evidence type="ECO:0000313" key="14">
    <source>
        <dbReference type="Proteomes" id="UP001500620"/>
    </source>
</evidence>
<dbReference type="SMART" id="SM00387">
    <property type="entry name" value="HATPase_c"/>
    <property type="match status" value="1"/>
</dbReference>
<evidence type="ECO:0000256" key="1">
    <source>
        <dbReference type="ARBA" id="ARBA00000085"/>
    </source>
</evidence>
<feature type="region of interest" description="Disordered" evidence="10">
    <location>
        <begin position="336"/>
        <end position="366"/>
    </location>
</feature>
<comment type="catalytic activity">
    <reaction evidence="1">
        <text>ATP + protein L-histidine = ADP + protein N-phospho-L-histidine.</text>
        <dbReference type="EC" id="2.7.13.3"/>
    </reaction>
</comment>
<gene>
    <name evidence="13" type="ORF">GCM10022255_039610</name>
</gene>
<dbReference type="Pfam" id="PF00512">
    <property type="entry name" value="HisKA"/>
    <property type="match status" value="1"/>
</dbReference>
<dbReference type="SMART" id="SM00388">
    <property type="entry name" value="HisKA"/>
    <property type="match status" value="1"/>
</dbReference>
<keyword evidence="5" id="KW-0597">Phosphoprotein</keyword>
<dbReference type="PANTHER" id="PTHR44936:SF9">
    <property type="entry name" value="SENSOR PROTEIN CREC"/>
    <property type="match status" value="1"/>
</dbReference>
<dbReference type="PRINTS" id="PR00344">
    <property type="entry name" value="BCTRLSENSOR"/>
</dbReference>
<evidence type="ECO:0000256" key="6">
    <source>
        <dbReference type="ARBA" id="ARBA00022679"/>
    </source>
</evidence>
<dbReference type="InterPro" id="IPR036097">
    <property type="entry name" value="HisK_dim/P_sf"/>
</dbReference>
<dbReference type="CDD" id="cd00082">
    <property type="entry name" value="HisKA"/>
    <property type="match status" value="1"/>
</dbReference>
<keyword evidence="4" id="KW-1003">Cell membrane</keyword>
<name>A0ABP8D9H2_9ACTN</name>
<keyword evidence="11" id="KW-0472">Membrane</keyword>
<evidence type="ECO:0000256" key="9">
    <source>
        <dbReference type="ARBA" id="ARBA00023026"/>
    </source>
</evidence>
<keyword evidence="9" id="KW-0843">Virulence</keyword>
<dbReference type="Gene3D" id="1.10.287.130">
    <property type="match status" value="1"/>
</dbReference>
<dbReference type="InterPro" id="IPR004358">
    <property type="entry name" value="Sig_transdc_His_kin-like_C"/>
</dbReference>
<evidence type="ECO:0000256" key="2">
    <source>
        <dbReference type="ARBA" id="ARBA00004651"/>
    </source>
</evidence>
<evidence type="ECO:0000256" key="7">
    <source>
        <dbReference type="ARBA" id="ARBA00022777"/>
    </source>
</evidence>
<dbReference type="InterPro" id="IPR005467">
    <property type="entry name" value="His_kinase_dom"/>
</dbReference>
<dbReference type="SUPFAM" id="SSF47384">
    <property type="entry name" value="Homodimeric domain of signal transducing histidine kinase"/>
    <property type="match status" value="1"/>
</dbReference>
<evidence type="ECO:0000259" key="12">
    <source>
        <dbReference type="PROSITE" id="PS50109"/>
    </source>
</evidence>
<dbReference type="RefSeq" id="WP_345128562.1">
    <property type="nucleotide sequence ID" value="NZ_BAABAT010000009.1"/>
</dbReference>
<dbReference type="InterPro" id="IPR003661">
    <property type="entry name" value="HisK_dim/P_dom"/>
</dbReference>
<dbReference type="EMBL" id="BAABAT010000009">
    <property type="protein sequence ID" value="GAA4250537.1"/>
    <property type="molecule type" value="Genomic_DNA"/>
</dbReference>
<organism evidence="13 14">
    <name type="scientific">Dactylosporangium darangshiense</name>
    <dbReference type="NCBI Taxonomy" id="579108"/>
    <lineage>
        <taxon>Bacteria</taxon>
        <taxon>Bacillati</taxon>
        <taxon>Actinomycetota</taxon>
        <taxon>Actinomycetes</taxon>
        <taxon>Micromonosporales</taxon>
        <taxon>Micromonosporaceae</taxon>
        <taxon>Dactylosporangium</taxon>
    </lineage>
</organism>
<comment type="subcellular location">
    <subcellularLocation>
        <location evidence="2">Cell membrane</location>
        <topology evidence="2">Multi-pass membrane protein</topology>
    </subcellularLocation>
</comment>
<reference evidence="14" key="1">
    <citation type="journal article" date="2019" name="Int. J. Syst. Evol. Microbiol.">
        <title>The Global Catalogue of Microorganisms (GCM) 10K type strain sequencing project: providing services to taxonomists for standard genome sequencing and annotation.</title>
        <authorList>
            <consortium name="The Broad Institute Genomics Platform"/>
            <consortium name="The Broad Institute Genome Sequencing Center for Infectious Disease"/>
            <person name="Wu L."/>
            <person name="Ma J."/>
        </authorList>
    </citation>
    <scope>NUCLEOTIDE SEQUENCE [LARGE SCALE GENOMIC DNA]</scope>
    <source>
        <strain evidence="14">JCM 17441</strain>
    </source>
</reference>
<keyword evidence="6" id="KW-0808">Transferase</keyword>